<accession>A0ACB8SZL7</accession>
<evidence type="ECO:0000313" key="1">
    <source>
        <dbReference type="EMBL" id="KAI0061316.1"/>
    </source>
</evidence>
<evidence type="ECO:0000313" key="2">
    <source>
        <dbReference type="Proteomes" id="UP000814140"/>
    </source>
</evidence>
<sequence length="594" mass="67052">MSLSSSHQPPILTILYATETGNAQEYADRVARGCRRLPAQSRVFSMDKYPLEDLIHEHFIIFVVATAGTGKEPRTMTPLWKMLLRSDLPADFFEDHHYSVFGLGDTAYEKFCWPAKKLSRRLDSLGATEICPRGEGDSQHPLGTDGAFEPWLANLTASLAHILNVPGEIQAGSSTDDVPTSRITLRNATATDLDSARDPLLEDTDYHTFELLKNDRITAQDWSQDVRHIELRCEHDISYEPGDIASIHPEAPSDDVGSFLTTAGWANIADEPFHIVQLLKDQSLPDHLPPVSTLRTIFTRYLDINAVPKRSFFRLFRNFTSDDREKEKLDEFVSPEGADDLYDYTQRVRRTIREVVEEFRNTRIPKDYIFDLFPPLRPREFSIASSPKRHKNEVHLCVAIVQYRTKLKIPRRGVGTTFLASLQPGTILRIGITKGLLELPPDLHTPVICVGPGTGIAPMRALLEGRIHDGSIENTLYFGCRSAAKDQHYHTEWMDGAARGELVYRVACSRDGPEGVQRTYVQALIEEDANRVWRLVDEQRAWVYISGSSNKMPAGVRKAIENVARVEGGLGEDEAKEYVATMEKQGRLFEECWS</sequence>
<proteinExistence type="predicted"/>
<reference evidence="1" key="2">
    <citation type="journal article" date="2022" name="New Phytol.">
        <title>Evolutionary transition to the ectomycorrhizal habit in the genomes of a hyperdiverse lineage of mushroom-forming fungi.</title>
        <authorList>
            <person name="Looney B."/>
            <person name="Miyauchi S."/>
            <person name="Morin E."/>
            <person name="Drula E."/>
            <person name="Courty P.E."/>
            <person name="Kohler A."/>
            <person name="Kuo A."/>
            <person name="LaButti K."/>
            <person name="Pangilinan J."/>
            <person name="Lipzen A."/>
            <person name="Riley R."/>
            <person name="Andreopoulos W."/>
            <person name="He G."/>
            <person name="Johnson J."/>
            <person name="Nolan M."/>
            <person name="Tritt A."/>
            <person name="Barry K.W."/>
            <person name="Grigoriev I.V."/>
            <person name="Nagy L.G."/>
            <person name="Hibbett D."/>
            <person name="Henrissat B."/>
            <person name="Matheny P.B."/>
            <person name="Labbe J."/>
            <person name="Martin F.M."/>
        </authorList>
    </citation>
    <scope>NUCLEOTIDE SEQUENCE</scope>
    <source>
        <strain evidence="1">HHB10654</strain>
    </source>
</reference>
<protein>
    <submittedName>
        <fullName evidence="1">Riboflavin synthase domain-like protein</fullName>
    </submittedName>
</protein>
<dbReference type="EMBL" id="MU277213">
    <property type="protein sequence ID" value="KAI0061316.1"/>
    <property type="molecule type" value="Genomic_DNA"/>
</dbReference>
<dbReference type="Proteomes" id="UP000814140">
    <property type="component" value="Unassembled WGS sequence"/>
</dbReference>
<reference evidence="1" key="1">
    <citation type="submission" date="2021-03" db="EMBL/GenBank/DDBJ databases">
        <authorList>
            <consortium name="DOE Joint Genome Institute"/>
            <person name="Ahrendt S."/>
            <person name="Looney B.P."/>
            <person name="Miyauchi S."/>
            <person name="Morin E."/>
            <person name="Drula E."/>
            <person name="Courty P.E."/>
            <person name="Chicoki N."/>
            <person name="Fauchery L."/>
            <person name="Kohler A."/>
            <person name="Kuo A."/>
            <person name="Labutti K."/>
            <person name="Pangilinan J."/>
            <person name="Lipzen A."/>
            <person name="Riley R."/>
            <person name="Andreopoulos W."/>
            <person name="He G."/>
            <person name="Johnson J."/>
            <person name="Barry K.W."/>
            <person name="Grigoriev I.V."/>
            <person name="Nagy L."/>
            <person name="Hibbett D."/>
            <person name="Henrissat B."/>
            <person name="Matheny P.B."/>
            <person name="Labbe J."/>
            <person name="Martin F."/>
        </authorList>
    </citation>
    <scope>NUCLEOTIDE SEQUENCE</scope>
    <source>
        <strain evidence="1">HHB10654</strain>
    </source>
</reference>
<gene>
    <name evidence="1" type="ORF">BV25DRAFT_1826797</name>
</gene>
<comment type="caution">
    <text evidence="1">The sequence shown here is derived from an EMBL/GenBank/DDBJ whole genome shotgun (WGS) entry which is preliminary data.</text>
</comment>
<organism evidence="1 2">
    <name type="scientific">Artomyces pyxidatus</name>
    <dbReference type="NCBI Taxonomy" id="48021"/>
    <lineage>
        <taxon>Eukaryota</taxon>
        <taxon>Fungi</taxon>
        <taxon>Dikarya</taxon>
        <taxon>Basidiomycota</taxon>
        <taxon>Agaricomycotina</taxon>
        <taxon>Agaricomycetes</taxon>
        <taxon>Russulales</taxon>
        <taxon>Auriscalpiaceae</taxon>
        <taxon>Artomyces</taxon>
    </lineage>
</organism>
<name>A0ACB8SZL7_9AGAM</name>
<keyword evidence="2" id="KW-1185">Reference proteome</keyword>